<dbReference type="Proteomes" id="UP000826271">
    <property type="component" value="Unassembled WGS sequence"/>
</dbReference>
<keyword evidence="9" id="KW-1185">Reference proteome</keyword>
<dbReference type="Pfam" id="PF00413">
    <property type="entry name" value="Peptidase_M10"/>
    <property type="match status" value="1"/>
</dbReference>
<evidence type="ECO:0000313" key="8">
    <source>
        <dbReference type="EMBL" id="KAG8388627.1"/>
    </source>
</evidence>
<accession>A0AAV6Y865</accession>
<dbReference type="GO" id="GO:0006508">
    <property type="term" value="P:proteolysis"/>
    <property type="evidence" value="ECO:0007669"/>
    <property type="project" value="UniProtKB-KW"/>
</dbReference>
<feature type="active site" evidence="5">
    <location>
        <position position="55"/>
    </location>
</feature>
<name>A0AAV6Y865_9LAMI</name>
<protein>
    <recommendedName>
        <fullName evidence="7">Peptidase M10 metallopeptidase domain-containing protein</fullName>
    </recommendedName>
</protein>
<sequence length="105" mass="11652">MRGAHGDGLPFGVSNAGLAHTFAPPDGRVHFDASQRWSSNSEKKAFDIQTVGLHELGHALGLHHSRNEEAVMYAMLDRGERKGLHKDDIEGSRPCTNFERYIILN</sequence>
<dbReference type="EMBL" id="WHWC01000002">
    <property type="protein sequence ID" value="KAG8388627.1"/>
    <property type="molecule type" value="Genomic_DNA"/>
</dbReference>
<comment type="cofactor">
    <cofactor evidence="6">
        <name>Ca(2+)</name>
        <dbReference type="ChEBI" id="CHEBI:29108"/>
    </cofactor>
    <text evidence="6">Can bind about 5 Ca(2+) ions per subunit.</text>
</comment>
<dbReference type="PRINTS" id="PR00138">
    <property type="entry name" value="MATRIXIN"/>
</dbReference>
<dbReference type="GO" id="GO:0031012">
    <property type="term" value="C:extracellular matrix"/>
    <property type="evidence" value="ECO:0007669"/>
    <property type="project" value="InterPro"/>
</dbReference>
<evidence type="ECO:0000313" key="9">
    <source>
        <dbReference type="Proteomes" id="UP000826271"/>
    </source>
</evidence>
<dbReference type="PANTHER" id="PTHR10201:SF213">
    <property type="entry name" value="METALLOENDOPROTEINASE 2-MMP-LIKE"/>
    <property type="match status" value="1"/>
</dbReference>
<dbReference type="GO" id="GO:0030574">
    <property type="term" value="P:collagen catabolic process"/>
    <property type="evidence" value="ECO:0007669"/>
    <property type="project" value="TreeGrafter"/>
</dbReference>
<comment type="caution">
    <text evidence="8">The sequence shown here is derived from an EMBL/GenBank/DDBJ whole genome shotgun (WGS) entry which is preliminary data.</text>
</comment>
<organism evidence="8 9">
    <name type="scientific">Buddleja alternifolia</name>
    <dbReference type="NCBI Taxonomy" id="168488"/>
    <lineage>
        <taxon>Eukaryota</taxon>
        <taxon>Viridiplantae</taxon>
        <taxon>Streptophyta</taxon>
        <taxon>Embryophyta</taxon>
        <taxon>Tracheophyta</taxon>
        <taxon>Spermatophyta</taxon>
        <taxon>Magnoliopsida</taxon>
        <taxon>eudicotyledons</taxon>
        <taxon>Gunneridae</taxon>
        <taxon>Pentapetalae</taxon>
        <taxon>asterids</taxon>
        <taxon>lamiids</taxon>
        <taxon>Lamiales</taxon>
        <taxon>Scrophulariaceae</taxon>
        <taxon>Buddlejeae</taxon>
        <taxon>Buddleja</taxon>
    </lineage>
</organism>
<feature type="binding site" evidence="6">
    <location>
        <position position="7"/>
    </location>
    <ligand>
        <name>Zn(2+)</name>
        <dbReference type="ChEBI" id="CHEBI:29105"/>
        <label>1</label>
    </ligand>
</feature>
<dbReference type="GO" id="GO:0004222">
    <property type="term" value="F:metalloendopeptidase activity"/>
    <property type="evidence" value="ECO:0007669"/>
    <property type="project" value="InterPro"/>
</dbReference>
<dbReference type="InterPro" id="IPR001818">
    <property type="entry name" value="Pept_M10_metallopeptidase"/>
</dbReference>
<feature type="binding site" evidence="6">
    <location>
        <position position="72"/>
    </location>
    <ligand>
        <name>Zn(2+)</name>
        <dbReference type="ChEBI" id="CHEBI:29105"/>
        <label>2</label>
        <note>catalytic</note>
    </ligand>
</feature>
<feature type="binding site" evidence="6">
    <location>
        <position position="5"/>
    </location>
    <ligand>
        <name>Zn(2+)</name>
        <dbReference type="ChEBI" id="CHEBI:29105"/>
        <label>1</label>
    </ligand>
</feature>
<comment type="cofactor">
    <cofactor evidence="6">
        <name>Zn(2+)</name>
        <dbReference type="ChEBI" id="CHEBI:29105"/>
    </cofactor>
    <text evidence="6">Binds 2 Zn(2+) ions per subunit.</text>
</comment>
<evidence type="ECO:0000256" key="4">
    <source>
        <dbReference type="ARBA" id="ARBA00022833"/>
    </source>
</evidence>
<dbReference type="SUPFAM" id="SSF55486">
    <property type="entry name" value="Metalloproteases ('zincins'), catalytic domain"/>
    <property type="match status" value="1"/>
</dbReference>
<dbReference type="InterPro" id="IPR024079">
    <property type="entry name" value="MetalloPept_cat_dom_sf"/>
</dbReference>
<evidence type="ECO:0000259" key="7">
    <source>
        <dbReference type="Pfam" id="PF00413"/>
    </source>
</evidence>
<reference evidence="8" key="1">
    <citation type="submission" date="2019-10" db="EMBL/GenBank/DDBJ databases">
        <authorList>
            <person name="Zhang R."/>
            <person name="Pan Y."/>
            <person name="Wang J."/>
            <person name="Ma R."/>
            <person name="Yu S."/>
        </authorList>
    </citation>
    <scope>NUCLEOTIDE SEQUENCE</scope>
    <source>
        <strain evidence="8">LA-IB0</strain>
        <tissue evidence="8">Leaf</tissue>
    </source>
</reference>
<keyword evidence="3" id="KW-0378">Hydrolase</keyword>
<keyword evidence="6" id="KW-0106">Calcium</keyword>
<feature type="domain" description="Peptidase M10 metallopeptidase" evidence="7">
    <location>
        <begin position="2"/>
        <end position="91"/>
    </location>
</feature>
<evidence type="ECO:0000256" key="2">
    <source>
        <dbReference type="ARBA" id="ARBA00022723"/>
    </source>
</evidence>
<dbReference type="InterPro" id="IPR021190">
    <property type="entry name" value="Pept_M10A"/>
</dbReference>
<feature type="binding site" evidence="6">
    <location>
        <position position="58"/>
    </location>
    <ligand>
        <name>Zn(2+)</name>
        <dbReference type="ChEBI" id="CHEBI:29105"/>
        <label>2</label>
        <note>catalytic</note>
    </ligand>
</feature>
<evidence type="ECO:0000256" key="5">
    <source>
        <dbReference type="PIRSR" id="PIRSR621190-1"/>
    </source>
</evidence>
<feature type="binding site" evidence="6">
    <location>
        <position position="32"/>
    </location>
    <ligand>
        <name>Ca(2+)</name>
        <dbReference type="ChEBI" id="CHEBI:29108"/>
        <label>3</label>
    </ligand>
</feature>
<feature type="binding site" evidence="6">
    <location>
        <position position="20"/>
    </location>
    <ligand>
        <name>Zn(2+)</name>
        <dbReference type="ChEBI" id="CHEBI:29105"/>
        <label>1</label>
    </ligand>
</feature>
<evidence type="ECO:0000256" key="6">
    <source>
        <dbReference type="PIRSR" id="PIRSR621190-2"/>
    </source>
</evidence>
<dbReference type="Gene3D" id="3.40.390.10">
    <property type="entry name" value="Collagenase (Catalytic Domain)"/>
    <property type="match status" value="1"/>
</dbReference>
<dbReference type="GO" id="GO:0008270">
    <property type="term" value="F:zinc ion binding"/>
    <property type="evidence" value="ECO:0007669"/>
    <property type="project" value="InterPro"/>
</dbReference>
<evidence type="ECO:0000256" key="3">
    <source>
        <dbReference type="ARBA" id="ARBA00022801"/>
    </source>
</evidence>
<feature type="binding site" evidence="6">
    <location>
        <position position="54"/>
    </location>
    <ligand>
        <name>Zn(2+)</name>
        <dbReference type="ChEBI" id="CHEBI:29105"/>
        <label>2</label>
        <note>catalytic</note>
    </ligand>
</feature>
<feature type="binding site" evidence="6">
    <location>
        <position position="30"/>
    </location>
    <ligand>
        <name>Zn(2+)</name>
        <dbReference type="ChEBI" id="CHEBI:29105"/>
        <label>1</label>
    </ligand>
</feature>
<keyword evidence="2 6" id="KW-0479">Metal-binding</keyword>
<gene>
    <name evidence="8" type="ORF">BUALT_Bualt02G0145100</name>
</gene>
<dbReference type="AlphaFoldDB" id="A0AAV6Y865"/>
<keyword evidence="1" id="KW-0645">Protease</keyword>
<dbReference type="GO" id="GO:0030198">
    <property type="term" value="P:extracellular matrix organization"/>
    <property type="evidence" value="ECO:0007669"/>
    <property type="project" value="TreeGrafter"/>
</dbReference>
<dbReference type="PANTHER" id="PTHR10201">
    <property type="entry name" value="MATRIX METALLOPROTEINASE"/>
    <property type="match status" value="1"/>
</dbReference>
<keyword evidence="4 6" id="KW-0862">Zinc</keyword>
<evidence type="ECO:0000256" key="1">
    <source>
        <dbReference type="ARBA" id="ARBA00022670"/>
    </source>
</evidence>
<proteinExistence type="predicted"/>
<feature type="binding site" evidence="6">
    <location>
        <position position="64"/>
    </location>
    <ligand>
        <name>Zn(2+)</name>
        <dbReference type="ChEBI" id="CHEBI:29105"/>
        <label>2</label>
        <note>catalytic</note>
    </ligand>
</feature>